<sequence>MKKNILIVDDDKDISELIAVYLKSEDYYVDKACSGLEALQLIKENNFDLVILDIMMPKMDGLETLIHIRKDFNMPIIFLTAKNQEIDLIRGLSLGADDYISKPFSSMELIARVKAQLRRYTIFNNLDNNDISIGELVLSLDMHRVTVAGKEVKLTPTEYKILELFCRNKNIVFSVEQIYENIWRDKFAVGDTSIMVHITKLRQKIEKDPKNPEYIKTVWGVGYKI</sequence>
<evidence type="ECO:0000313" key="12">
    <source>
        <dbReference type="EMBL" id="ABX41345.1"/>
    </source>
</evidence>
<dbReference type="Gene3D" id="1.10.10.10">
    <property type="entry name" value="Winged helix-like DNA-binding domain superfamily/Winged helix DNA-binding domain"/>
    <property type="match status" value="1"/>
</dbReference>
<dbReference type="Gene3D" id="6.10.250.690">
    <property type="match status" value="1"/>
</dbReference>
<evidence type="ECO:0000256" key="3">
    <source>
        <dbReference type="ARBA" id="ARBA00023012"/>
    </source>
</evidence>
<comment type="function">
    <text evidence="7">May play the central regulatory role in sporulation. It may be an element of the effector pathway responsible for the activation of sporulation genes in response to nutritional stress. Spo0A may act in concert with spo0H (a sigma factor) to control the expression of some genes that are critical to the sporulation process.</text>
</comment>
<dbReference type="PROSITE" id="PS51755">
    <property type="entry name" value="OMPR_PHOB"/>
    <property type="match status" value="1"/>
</dbReference>
<dbReference type="GO" id="GO:0005829">
    <property type="term" value="C:cytosol"/>
    <property type="evidence" value="ECO:0007669"/>
    <property type="project" value="TreeGrafter"/>
</dbReference>
<evidence type="ECO:0000256" key="2">
    <source>
        <dbReference type="ARBA" id="ARBA00022553"/>
    </source>
</evidence>
<keyword evidence="3" id="KW-0902">Two-component regulatory system</keyword>
<dbReference type="PROSITE" id="PS50110">
    <property type="entry name" value="RESPONSE_REGULATORY"/>
    <property type="match status" value="1"/>
</dbReference>
<dbReference type="HOGENOM" id="CLU_000445_30_4_9"/>
<keyword evidence="4" id="KW-0805">Transcription regulation</keyword>
<dbReference type="SMART" id="SM00862">
    <property type="entry name" value="Trans_reg_C"/>
    <property type="match status" value="1"/>
</dbReference>
<dbReference type="Pfam" id="PF00486">
    <property type="entry name" value="Trans_reg_C"/>
    <property type="match status" value="1"/>
</dbReference>
<dbReference type="KEGG" id="cpy:Cphy_0963"/>
<dbReference type="RefSeq" id="WP_012198990.1">
    <property type="nucleotide sequence ID" value="NC_010001.1"/>
</dbReference>
<accession>A9KM02</accession>
<dbReference type="SMART" id="SM00448">
    <property type="entry name" value="REC"/>
    <property type="match status" value="1"/>
</dbReference>
<evidence type="ECO:0000256" key="9">
    <source>
        <dbReference type="PROSITE-ProRule" id="PRU01091"/>
    </source>
</evidence>
<dbReference type="CDD" id="cd00383">
    <property type="entry name" value="trans_reg_C"/>
    <property type="match status" value="1"/>
</dbReference>
<keyword evidence="2 8" id="KW-0597">Phosphoprotein</keyword>
<dbReference type="GO" id="GO:0006355">
    <property type="term" value="P:regulation of DNA-templated transcription"/>
    <property type="evidence" value="ECO:0007669"/>
    <property type="project" value="InterPro"/>
</dbReference>
<evidence type="ECO:0000256" key="8">
    <source>
        <dbReference type="PROSITE-ProRule" id="PRU00169"/>
    </source>
</evidence>
<evidence type="ECO:0000256" key="6">
    <source>
        <dbReference type="ARBA" id="ARBA00023163"/>
    </source>
</evidence>
<keyword evidence="13" id="KW-1185">Reference proteome</keyword>
<dbReference type="SUPFAM" id="SSF46894">
    <property type="entry name" value="C-terminal effector domain of the bipartite response regulators"/>
    <property type="match status" value="1"/>
</dbReference>
<feature type="domain" description="Response regulatory" evidence="10">
    <location>
        <begin position="4"/>
        <end position="117"/>
    </location>
</feature>
<dbReference type="eggNOG" id="COG0745">
    <property type="taxonomic scope" value="Bacteria"/>
</dbReference>
<dbReference type="InterPro" id="IPR016032">
    <property type="entry name" value="Sig_transdc_resp-reg_C-effctor"/>
</dbReference>
<organism evidence="12 13">
    <name type="scientific">Lachnoclostridium phytofermentans (strain ATCC 700394 / DSM 18823 / ISDg)</name>
    <name type="common">Clostridium phytofermentans</name>
    <dbReference type="NCBI Taxonomy" id="357809"/>
    <lineage>
        <taxon>Bacteria</taxon>
        <taxon>Bacillati</taxon>
        <taxon>Bacillota</taxon>
        <taxon>Clostridia</taxon>
        <taxon>Lachnospirales</taxon>
        <taxon>Lachnospiraceae</taxon>
    </lineage>
</organism>
<evidence type="ECO:0000256" key="4">
    <source>
        <dbReference type="ARBA" id="ARBA00023015"/>
    </source>
</evidence>
<keyword evidence="6" id="KW-0804">Transcription</keyword>
<dbReference type="GO" id="GO:0032993">
    <property type="term" value="C:protein-DNA complex"/>
    <property type="evidence" value="ECO:0007669"/>
    <property type="project" value="TreeGrafter"/>
</dbReference>
<gene>
    <name evidence="12" type="ordered locus">Cphy_0963</name>
</gene>
<proteinExistence type="predicted"/>
<dbReference type="InterPro" id="IPR039420">
    <property type="entry name" value="WalR-like"/>
</dbReference>
<dbReference type="FunFam" id="3.40.50.2300:FF:000001">
    <property type="entry name" value="DNA-binding response regulator PhoB"/>
    <property type="match status" value="1"/>
</dbReference>
<dbReference type="InterPro" id="IPR001789">
    <property type="entry name" value="Sig_transdc_resp-reg_receiver"/>
</dbReference>
<dbReference type="CDD" id="cd17574">
    <property type="entry name" value="REC_OmpR"/>
    <property type="match status" value="1"/>
</dbReference>
<name>A9KM02_LACP7</name>
<dbReference type="OrthoDB" id="9790442at2"/>
<dbReference type="InterPro" id="IPR011006">
    <property type="entry name" value="CheY-like_superfamily"/>
</dbReference>
<evidence type="ECO:0000256" key="7">
    <source>
        <dbReference type="ARBA" id="ARBA00024867"/>
    </source>
</evidence>
<evidence type="ECO:0000256" key="1">
    <source>
        <dbReference type="ARBA" id="ARBA00018672"/>
    </source>
</evidence>
<feature type="modified residue" description="4-aspartylphosphate" evidence="8">
    <location>
        <position position="53"/>
    </location>
</feature>
<dbReference type="Gene3D" id="3.40.50.2300">
    <property type="match status" value="1"/>
</dbReference>
<evidence type="ECO:0000313" key="13">
    <source>
        <dbReference type="Proteomes" id="UP000000370"/>
    </source>
</evidence>
<dbReference type="Pfam" id="PF00072">
    <property type="entry name" value="Response_reg"/>
    <property type="match status" value="1"/>
</dbReference>
<dbReference type="AlphaFoldDB" id="A9KM02"/>
<feature type="DNA-binding region" description="OmpR/PhoB-type" evidence="9">
    <location>
        <begin position="128"/>
        <end position="225"/>
    </location>
</feature>
<evidence type="ECO:0000259" key="10">
    <source>
        <dbReference type="PROSITE" id="PS50110"/>
    </source>
</evidence>
<dbReference type="SUPFAM" id="SSF52172">
    <property type="entry name" value="CheY-like"/>
    <property type="match status" value="1"/>
</dbReference>
<dbReference type="GO" id="GO:0000976">
    <property type="term" value="F:transcription cis-regulatory region binding"/>
    <property type="evidence" value="ECO:0007669"/>
    <property type="project" value="TreeGrafter"/>
</dbReference>
<dbReference type="InterPro" id="IPR036388">
    <property type="entry name" value="WH-like_DNA-bd_sf"/>
</dbReference>
<dbReference type="InterPro" id="IPR001867">
    <property type="entry name" value="OmpR/PhoB-type_DNA-bd"/>
</dbReference>
<evidence type="ECO:0000259" key="11">
    <source>
        <dbReference type="PROSITE" id="PS51755"/>
    </source>
</evidence>
<dbReference type="Proteomes" id="UP000000370">
    <property type="component" value="Chromosome"/>
</dbReference>
<dbReference type="STRING" id="357809.Cphy_0963"/>
<dbReference type="PANTHER" id="PTHR48111">
    <property type="entry name" value="REGULATOR OF RPOS"/>
    <property type="match status" value="1"/>
</dbReference>
<dbReference type="FunFam" id="1.10.10.10:FF:000018">
    <property type="entry name" value="DNA-binding response regulator ResD"/>
    <property type="match status" value="1"/>
</dbReference>
<feature type="domain" description="OmpR/PhoB-type" evidence="11">
    <location>
        <begin position="128"/>
        <end position="225"/>
    </location>
</feature>
<dbReference type="GO" id="GO:0000156">
    <property type="term" value="F:phosphorelay response regulator activity"/>
    <property type="evidence" value="ECO:0007669"/>
    <property type="project" value="TreeGrafter"/>
</dbReference>
<dbReference type="EMBL" id="CP000885">
    <property type="protein sequence ID" value="ABX41345.1"/>
    <property type="molecule type" value="Genomic_DNA"/>
</dbReference>
<dbReference type="PANTHER" id="PTHR48111:SF2">
    <property type="entry name" value="RESPONSE REGULATOR SAER"/>
    <property type="match status" value="1"/>
</dbReference>
<protein>
    <recommendedName>
        <fullName evidence="1">Stage 0 sporulation protein A homolog</fullName>
    </recommendedName>
</protein>
<keyword evidence="5 9" id="KW-0238">DNA-binding</keyword>
<reference evidence="13" key="1">
    <citation type="submission" date="2007-11" db="EMBL/GenBank/DDBJ databases">
        <title>Complete genome sequence of Clostridium phytofermentans ISDg.</title>
        <authorList>
            <person name="Leschine S.B."/>
            <person name="Warnick T.A."/>
            <person name="Blanchard J.L."/>
            <person name="Schnell D.J."/>
            <person name="Petit E.L."/>
            <person name="LaTouf W.G."/>
            <person name="Copeland A."/>
            <person name="Lucas S."/>
            <person name="Lapidus A."/>
            <person name="Barry K."/>
            <person name="Glavina del Rio T."/>
            <person name="Dalin E."/>
            <person name="Tice H."/>
            <person name="Pitluck S."/>
            <person name="Kiss H."/>
            <person name="Brettin T."/>
            <person name="Bruce D."/>
            <person name="Detter J.C."/>
            <person name="Han C."/>
            <person name="Kuske C."/>
            <person name="Schmutz J."/>
            <person name="Larimer F."/>
            <person name="Land M."/>
            <person name="Hauser L."/>
            <person name="Kyrpides N."/>
            <person name="Kim E.A."/>
            <person name="Richardson P."/>
        </authorList>
    </citation>
    <scope>NUCLEOTIDE SEQUENCE [LARGE SCALE GENOMIC DNA]</scope>
    <source>
        <strain evidence="13">ATCC 700394 / DSM 18823 / ISDg</strain>
    </source>
</reference>
<evidence type="ECO:0000256" key="5">
    <source>
        <dbReference type="ARBA" id="ARBA00023125"/>
    </source>
</evidence>